<name>A0A9P3LC08_9APHY</name>
<dbReference type="Proteomes" id="UP000703269">
    <property type="component" value="Unassembled WGS sequence"/>
</dbReference>
<keyword evidence="2" id="KW-0808">Transferase</keyword>
<dbReference type="PANTHER" id="PTHR31544">
    <property type="entry name" value="AIG2-LIKE PROTEIN D"/>
    <property type="match status" value="1"/>
</dbReference>
<dbReference type="Gene3D" id="3.10.490.10">
    <property type="entry name" value="Gamma-glutamyl cyclotransferase-like"/>
    <property type="match status" value="1"/>
</dbReference>
<dbReference type="GO" id="GO:0016740">
    <property type="term" value="F:transferase activity"/>
    <property type="evidence" value="ECO:0007669"/>
    <property type="project" value="UniProtKB-KW"/>
</dbReference>
<evidence type="ECO:0000313" key="6">
    <source>
        <dbReference type="Proteomes" id="UP000703269"/>
    </source>
</evidence>
<comment type="caution">
    <text evidence="5">The sequence shown here is derived from an EMBL/GenBank/DDBJ whole genome shotgun (WGS) entry which is preliminary data.</text>
</comment>
<dbReference type="CDD" id="cd06661">
    <property type="entry name" value="GGCT_like"/>
    <property type="match status" value="1"/>
</dbReference>
<evidence type="ECO:0000313" key="5">
    <source>
        <dbReference type="EMBL" id="GJE88663.1"/>
    </source>
</evidence>
<dbReference type="InterPro" id="IPR013024">
    <property type="entry name" value="GGCT-like"/>
</dbReference>
<feature type="domain" description="Gamma-glutamylcyclotransferase AIG2-like" evidence="4">
    <location>
        <begin position="10"/>
        <end position="107"/>
    </location>
</feature>
<dbReference type="InterPro" id="IPR045038">
    <property type="entry name" value="AIG2-like"/>
</dbReference>
<dbReference type="OrthoDB" id="1044435at2759"/>
<dbReference type="PANTHER" id="PTHR31544:SF2">
    <property type="entry name" value="AIG2-LIKE PROTEIN D"/>
    <property type="match status" value="1"/>
</dbReference>
<dbReference type="InterPro" id="IPR009288">
    <property type="entry name" value="AIG2-like_dom"/>
</dbReference>
<organism evidence="5 6">
    <name type="scientific">Phanerochaete sordida</name>
    <dbReference type="NCBI Taxonomy" id="48140"/>
    <lineage>
        <taxon>Eukaryota</taxon>
        <taxon>Fungi</taxon>
        <taxon>Dikarya</taxon>
        <taxon>Basidiomycota</taxon>
        <taxon>Agaricomycotina</taxon>
        <taxon>Agaricomycetes</taxon>
        <taxon>Polyporales</taxon>
        <taxon>Phanerochaetaceae</taxon>
        <taxon>Phanerochaete</taxon>
    </lineage>
</organism>
<dbReference type="EMBL" id="BPQB01000010">
    <property type="protein sequence ID" value="GJE88663.1"/>
    <property type="molecule type" value="Genomic_DNA"/>
</dbReference>
<evidence type="ECO:0000256" key="2">
    <source>
        <dbReference type="ARBA" id="ARBA00022679"/>
    </source>
</evidence>
<evidence type="ECO:0000256" key="1">
    <source>
        <dbReference type="ARBA" id="ARBA00008861"/>
    </source>
</evidence>
<evidence type="ECO:0000259" key="4">
    <source>
        <dbReference type="Pfam" id="PF06094"/>
    </source>
</evidence>
<reference evidence="5 6" key="1">
    <citation type="submission" date="2021-08" db="EMBL/GenBank/DDBJ databases">
        <title>Draft Genome Sequence of Phanerochaete sordida strain YK-624.</title>
        <authorList>
            <person name="Mori T."/>
            <person name="Dohra H."/>
            <person name="Suzuki T."/>
            <person name="Kawagishi H."/>
            <person name="Hirai H."/>
        </authorList>
    </citation>
    <scope>NUCLEOTIDE SEQUENCE [LARGE SCALE GENOMIC DNA]</scope>
    <source>
        <strain evidence="5 6">YK-624</strain>
    </source>
</reference>
<dbReference type="AlphaFoldDB" id="A0A9P3LC08"/>
<accession>A0A9P3LC08</accession>
<comment type="similarity">
    <text evidence="1">Belongs to the gamma-glutamylcyclotransferase family.</text>
</comment>
<sequence>MSAQGTHTAFFYGTLLHPSILRRVIGHSGADLEICPALLLEHTRHKVQHADYPGVIPYEKSRQLVGKELLPEDRTVRGTLVRGLSDNDVRLLDTFEGDEYVRATVPVHPLGPFSALESAARDMAIVPTTPPPLSPEFVAGLQATHPALQANTYLWIQPISELKPDIWDYAEFVRDNAWKWVGASPAAQENEYYLEVDRRREMDGQIVRHGIVSVDEDQDKRVVVEVSDG</sequence>
<dbReference type="Pfam" id="PF06094">
    <property type="entry name" value="GGACT"/>
    <property type="match status" value="1"/>
</dbReference>
<proteinExistence type="inferred from homology"/>
<dbReference type="SUPFAM" id="SSF110857">
    <property type="entry name" value="Gamma-glutamyl cyclotransferase-like"/>
    <property type="match status" value="1"/>
</dbReference>
<gene>
    <name evidence="5" type="ORF">PsYK624_047460</name>
</gene>
<dbReference type="InterPro" id="IPR036568">
    <property type="entry name" value="GGCT-like_sf"/>
</dbReference>
<keyword evidence="6" id="KW-1185">Reference proteome</keyword>
<evidence type="ECO:0000256" key="3">
    <source>
        <dbReference type="ARBA" id="ARBA00030602"/>
    </source>
</evidence>
<protein>
    <recommendedName>
        <fullName evidence="3">Putative gamma-glutamylcyclotransferase</fullName>
    </recommendedName>
</protein>